<dbReference type="FunFam" id="3.50.4.10:FF:000027">
    <property type="entry name" value="Plasminogen"/>
    <property type="match status" value="1"/>
</dbReference>
<name>A0AAV6GQG4_9TELE</name>
<evidence type="ECO:0000256" key="5">
    <source>
        <dbReference type="ARBA" id="ARBA00022525"/>
    </source>
</evidence>
<evidence type="ECO:0000256" key="24">
    <source>
        <dbReference type="SAM" id="SignalP"/>
    </source>
</evidence>
<dbReference type="InterPro" id="IPR050759">
    <property type="entry name" value="Serine_protease_kringle"/>
</dbReference>
<feature type="signal peptide" evidence="24">
    <location>
        <begin position="1"/>
        <end position="21"/>
    </location>
</feature>
<evidence type="ECO:0000256" key="3">
    <source>
        <dbReference type="ARBA" id="ARBA00012184"/>
    </source>
</evidence>
<feature type="disulfide bond" evidence="23">
    <location>
        <begin position="298"/>
        <end position="337"/>
    </location>
</feature>
<dbReference type="CDD" id="cd00190">
    <property type="entry name" value="Tryp_SPc"/>
    <property type="match status" value="1"/>
</dbReference>
<evidence type="ECO:0000256" key="7">
    <source>
        <dbReference type="ARBA" id="ARBA00022572"/>
    </source>
</evidence>
<dbReference type="AlphaFoldDB" id="A0AAV6GQG4"/>
<feature type="disulfide bond" evidence="23">
    <location>
        <begin position="392"/>
        <end position="431"/>
    </location>
</feature>
<dbReference type="PIRSF" id="PIRSF001150">
    <property type="entry name" value="Plasmin"/>
    <property type="match status" value="1"/>
</dbReference>
<dbReference type="FunFam" id="2.40.20.10:FF:000025">
    <property type="entry name" value="Plasminogen"/>
    <property type="match status" value="1"/>
</dbReference>
<dbReference type="PROSITE" id="PS00021">
    <property type="entry name" value="KRINGLE_1"/>
    <property type="match status" value="3"/>
</dbReference>
<dbReference type="InterPro" id="IPR001314">
    <property type="entry name" value="Peptidase_S1A"/>
</dbReference>
<keyword evidence="6" id="KW-0597">Phosphoprotein</keyword>
<accession>A0AAV6GQG4</accession>
<keyword evidence="14 20" id="KW-0094">Blood coagulation</keyword>
<feature type="binding site" evidence="22">
    <location>
        <position position="426"/>
    </location>
    <ligand>
        <name>L-lysine</name>
        <dbReference type="ChEBI" id="CHEBI:32551"/>
    </ligand>
</feature>
<dbReference type="InterPro" id="IPR023317">
    <property type="entry name" value="Pept_S1A_plasmin"/>
</dbReference>
<dbReference type="CDD" id="cd01099">
    <property type="entry name" value="PAN_AP_HGF"/>
    <property type="match status" value="1"/>
</dbReference>
<keyword evidence="8 20" id="KW-0645">Protease</keyword>
<evidence type="ECO:0000256" key="17">
    <source>
        <dbReference type="ARBA" id="ARBA00023157"/>
    </source>
</evidence>
<evidence type="ECO:0000256" key="10">
    <source>
        <dbReference type="ARBA" id="ARBA00022729"/>
    </source>
</evidence>
<sequence>MDTSKFLLTCALLCTVTEVLSNVLDDYTKTDGAWVVTIVKRAYSVNTAAECAVKCNAETAFQCRAFVYIEKDQDCVTVPANSKMELLLRRMSSAFYEKKEFLKECITGNGSSYRGTKSRTKSGKTCQRWASKSPHVPNMTPEKYPNADLESNYCRNPDNDAGGPWCYTTDPQTRWESCNIEDCTVECMHCSGEDYRGKISVTEGGYTCQRWDSQKPQNHGYLPSALPDKYLEENYCRNPDGEPKPWCFTTDPKKRWDFCNIPRCTSEPPTIVPELTCATGDGSAYRGLASVTISGKACQMWSSQFPHKHSRTPDNYPCKGLEGNYCRNPDSERSPWCYTTDSETRWEYCKVPSCGNQPGPEEPVIPEMEDCYTGDGSSYRGAMSETISGKKCQIWSSMDPHRHQKTPQDFPQADLRRNLCRNPDGDRAPWCYTTDPSTRWEYCKLEKCTTTKPTEKPVLGPKPVPGPKPPGPLATIAPTAEDCKVENGVTYRGPTSKTIMGVTCQAWRSMTPHQHASFTPESHPDKGLEGNQCRNPDNDVNGPWCYTTDRTKKWDYCQIPDCSEQKCGQPRVKPMRCFGRIVGGCVSKPHSWPWQISLRTSSGIHFCGGTLIDAQWVLTAAHCLERSKRPSAYKIFLGTHTERGTEPSKQARDVEKLILEPTGKDIALLKLSTPAVLNDKVLPACLPDKDYIVPGNTECYVTGWGETQGTGGEGKLKETGFPVIENKICNRPAYLNGRVKDHEMCAGNIEGGTDSCQGDSGGPLVCHSQNTFILQGVTSWGLGCANPMKPGVYARVSKFTDWINSEMKKN</sequence>
<keyword evidence="18 20" id="KW-0280">Fibrinolysis</keyword>
<dbReference type="GO" id="GO:0006508">
    <property type="term" value="P:proteolysis"/>
    <property type="evidence" value="ECO:0007669"/>
    <property type="project" value="UniProtKB-KW"/>
</dbReference>
<dbReference type="Pfam" id="PF00024">
    <property type="entry name" value="PAN_1"/>
    <property type="match status" value="1"/>
</dbReference>
<dbReference type="InterPro" id="IPR018056">
    <property type="entry name" value="Kringle_CS"/>
</dbReference>
<feature type="disulfide bond" evidence="23">
    <location>
        <begin position="236"/>
        <end position="259"/>
    </location>
</feature>
<dbReference type="GO" id="GO:0048771">
    <property type="term" value="P:tissue remodeling"/>
    <property type="evidence" value="ECO:0007669"/>
    <property type="project" value="UniProtKB-UniRule"/>
</dbReference>
<feature type="disulfide bond" evidence="23">
    <location>
        <begin position="326"/>
        <end position="349"/>
    </location>
</feature>
<dbReference type="InterPro" id="IPR043504">
    <property type="entry name" value="Peptidase_S1_PA_chymotrypsin"/>
</dbReference>
<feature type="active site" description="Charge relay system" evidence="21">
    <location>
        <position position="622"/>
    </location>
</feature>
<comment type="caution">
    <text evidence="23">Lacks conserved residue(s) required for the propagation of feature annotation.</text>
</comment>
<dbReference type="Pfam" id="PF00089">
    <property type="entry name" value="Trypsin"/>
    <property type="match status" value="1"/>
</dbReference>
<dbReference type="InterPro" id="IPR033116">
    <property type="entry name" value="TRYPSIN_SER"/>
</dbReference>
<keyword evidence="12 20" id="KW-0378">Hydrolase</keyword>
<feature type="chain" id="PRO_5043361041" description="Plasminogen" evidence="24">
    <location>
        <begin position="22"/>
        <end position="810"/>
    </location>
</feature>
<dbReference type="SMART" id="SM00473">
    <property type="entry name" value="PAN_AP"/>
    <property type="match status" value="1"/>
</dbReference>
<feature type="domain" description="Kringle" evidence="25">
    <location>
        <begin position="104"/>
        <end position="183"/>
    </location>
</feature>
<evidence type="ECO:0000256" key="1">
    <source>
        <dbReference type="ARBA" id="ARBA00000717"/>
    </source>
</evidence>
<keyword evidence="7 23" id="KW-0420">Kringle</keyword>
<keyword evidence="15" id="KW-0865">Zymogen</keyword>
<feature type="domain" description="Kringle" evidence="25">
    <location>
        <begin position="276"/>
        <end position="354"/>
    </location>
</feature>
<feature type="domain" description="Kringle" evidence="25">
    <location>
        <begin position="482"/>
        <end position="562"/>
    </location>
</feature>
<dbReference type="EMBL" id="JADWDJ010000008">
    <property type="protein sequence ID" value="KAG5277428.1"/>
    <property type="molecule type" value="Genomic_DNA"/>
</dbReference>
<dbReference type="PROSITE" id="PS50070">
    <property type="entry name" value="KRINGLE_2"/>
    <property type="match status" value="5"/>
</dbReference>
<dbReference type="PRINTS" id="PR00722">
    <property type="entry name" value="CHYMOTRYPSIN"/>
</dbReference>
<evidence type="ECO:0000256" key="12">
    <source>
        <dbReference type="ARBA" id="ARBA00022801"/>
    </source>
</evidence>
<dbReference type="InterPro" id="IPR009003">
    <property type="entry name" value="Peptidase_S1_PA"/>
</dbReference>
<comment type="activity regulation">
    <text evidence="20">Converted into plasmin by plasminogen activators, both plasminogen and its activator being bound to fibrin.</text>
</comment>
<feature type="domain" description="Apple" evidence="27">
    <location>
        <begin position="14"/>
        <end position="100"/>
    </location>
</feature>
<feature type="disulfide bond" evidence="23">
    <location>
        <begin position="277"/>
        <end position="354"/>
    </location>
</feature>
<reference evidence="28" key="1">
    <citation type="submission" date="2020-10" db="EMBL/GenBank/DDBJ databases">
        <title>Chromosome-scale genome assembly of the Allis shad, Alosa alosa.</title>
        <authorList>
            <person name="Margot Z."/>
            <person name="Christophe K."/>
            <person name="Cabau C."/>
            <person name="Louis A."/>
            <person name="Berthelot C."/>
            <person name="Parey E."/>
            <person name="Roest Crollius H."/>
            <person name="Montfort J."/>
            <person name="Robinson-Rechavi M."/>
            <person name="Bucao C."/>
            <person name="Bouchez O."/>
            <person name="Gislard M."/>
            <person name="Lluch J."/>
            <person name="Milhes M."/>
            <person name="Lampietro C."/>
            <person name="Lopez Roques C."/>
            <person name="Donnadieu C."/>
            <person name="Braasch I."/>
            <person name="Desvignes T."/>
            <person name="Postlethwait J."/>
            <person name="Bobe J."/>
            <person name="Guiguen Y."/>
        </authorList>
    </citation>
    <scope>NUCLEOTIDE SEQUENCE</scope>
    <source>
        <strain evidence="28">M-15738</strain>
        <tissue evidence="28">Blood</tissue>
    </source>
</reference>
<evidence type="ECO:0000256" key="9">
    <source>
        <dbReference type="ARBA" id="ARBA00022696"/>
    </source>
</evidence>
<comment type="catalytic activity">
    <reaction evidence="1 20">
        <text>Preferential cleavage: Lys-|-Xaa &gt; Arg-|-Xaa, higher selectivity than trypsin. Converts fibrin into soluble products.</text>
        <dbReference type="EC" id="3.4.21.7"/>
    </reaction>
</comment>
<gene>
    <name evidence="28" type="ORF">AALO_G00117490</name>
</gene>
<feature type="active site" description="Charge relay system" evidence="21">
    <location>
        <position position="665"/>
    </location>
</feature>
<dbReference type="PROSITE" id="PS00134">
    <property type="entry name" value="TRYPSIN_HIS"/>
    <property type="match status" value="1"/>
</dbReference>
<dbReference type="InterPro" id="IPR018114">
    <property type="entry name" value="TRYPSIN_HIS"/>
</dbReference>
<feature type="disulfide bond" evidence="23">
    <location>
        <begin position="371"/>
        <end position="448"/>
    </location>
</feature>
<comment type="caution">
    <text evidence="28">The sequence shown here is derived from an EMBL/GenBank/DDBJ whole genome shotgun (WGS) entry which is preliminary data.</text>
</comment>
<evidence type="ECO:0000256" key="23">
    <source>
        <dbReference type="PROSITE-ProRule" id="PRU00121"/>
    </source>
</evidence>
<evidence type="ECO:0000256" key="20">
    <source>
        <dbReference type="PIRNR" id="PIRNR001150"/>
    </source>
</evidence>
<dbReference type="InterPro" id="IPR000001">
    <property type="entry name" value="Kringle"/>
</dbReference>
<dbReference type="PRINTS" id="PR00018">
    <property type="entry name" value="KRINGLE"/>
</dbReference>
<feature type="binding site" evidence="22">
    <location>
        <position position="160"/>
    </location>
    <ligand>
        <name>L-lysine</name>
        <dbReference type="ChEBI" id="CHEBI:32551"/>
    </ligand>
</feature>
<feature type="binding site" evidence="22">
    <location>
        <position position="174"/>
    </location>
    <ligand>
        <name>L-lysine</name>
        <dbReference type="ChEBI" id="CHEBI:32551"/>
    </ligand>
</feature>
<dbReference type="InterPro" id="IPR003609">
    <property type="entry name" value="Pan_app"/>
</dbReference>
<dbReference type="Pfam" id="PF00051">
    <property type="entry name" value="Kringle"/>
    <property type="match status" value="5"/>
</dbReference>
<evidence type="ECO:0000256" key="4">
    <source>
        <dbReference type="ARBA" id="ARBA00020043"/>
    </source>
</evidence>
<dbReference type="Gene3D" id="3.50.4.10">
    <property type="entry name" value="Hepatocyte Growth Factor"/>
    <property type="match status" value="1"/>
</dbReference>
<evidence type="ECO:0000256" key="8">
    <source>
        <dbReference type="ARBA" id="ARBA00022670"/>
    </source>
</evidence>
<evidence type="ECO:0000256" key="6">
    <source>
        <dbReference type="ARBA" id="ARBA00022553"/>
    </source>
</evidence>
<keyword evidence="9 20" id="KW-0356">Hemostasis</keyword>
<dbReference type="InterPro" id="IPR038178">
    <property type="entry name" value="Kringle_sf"/>
</dbReference>
<feature type="domain" description="Kringle" evidence="25">
    <location>
        <begin position="370"/>
        <end position="448"/>
    </location>
</feature>
<dbReference type="SMART" id="SM00130">
    <property type="entry name" value="KR"/>
    <property type="match status" value="5"/>
</dbReference>
<dbReference type="GO" id="GO:0005102">
    <property type="term" value="F:signaling receptor binding"/>
    <property type="evidence" value="ECO:0007669"/>
    <property type="project" value="TreeGrafter"/>
</dbReference>
<evidence type="ECO:0000259" key="25">
    <source>
        <dbReference type="PROSITE" id="PS50070"/>
    </source>
</evidence>
<evidence type="ECO:0000256" key="13">
    <source>
        <dbReference type="ARBA" id="ARBA00022825"/>
    </source>
</evidence>
<dbReference type="Gene3D" id="2.40.20.10">
    <property type="entry name" value="Plasminogen Kringle 4"/>
    <property type="match status" value="5"/>
</dbReference>
<keyword evidence="10 24" id="KW-0732">Signal</keyword>
<feature type="disulfide bond" evidence="23">
    <location>
        <begin position="420"/>
        <end position="443"/>
    </location>
</feature>
<dbReference type="InterPro" id="IPR001254">
    <property type="entry name" value="Trypsin_dom"/>
</dbReference>
<dbReference type="Gene3D" id="2.40.10.10">
    <property type="entry name" value="Trypsin-like serine proteases"/>
    <property type="match status" value="1"/>
</dbReference>
<dbReference type="InterPro" id="IPR013806">
    <property type="entry name" value="Kringle-like"/>
</dbReference>
<keyword evidence="29" id="KW-1185">Reference proteome</keyword>
<keyword evidence="11" id="KW-0677">Repeat</keyword>
<keyword evidence="5 20" id="KW-0964">Secreted</keyword>
<comment type="subcellular location">
    <subcellularLocation>
        <location evidence="2 20">Secreted</location>
    </subcellularLocation>
</comment>
<dbReference type="Proteomes" id="UP000823561">
    <property type="component" value="Chromosome 8"/>
</dbReference>
<keyword evidence="17 23" id="KW-1015">Disulfide bond</keyword>
<comment type="function">
    <text evidence="20">Plasmin dissolves the fibrin of blood clots and acts as a proteolytic factor in a variety of other processes including embryonic development, tissue remodeling, tumor invasion, and inflammation. In ovulation, weakens the walls of the Graafian follicle. It activates the urokinase-type plasminogen activator, collagenases and several complement zymogens, such as C1 and C5. Cleavage of fibronectin and laminin leads to cell detachment and apoptosis. Also cleaves fibrin, thrombospondin and von Willebrand factor. Its role in tissue remodeling and tumor invasion may be modulated by CSPG4. Binds to cells.</text>
</comment>
<feature type="binding site" evidence="22">
    <location>
        <position position="439"/>
    </location>
    <ligand>
        <name>L-lysine</name>
        <dbReference type="ChEBI" id="CHEBI:32551"/>
    </ligand>
</feature>
<dbReference type="EC" id="3.4.21.7" evidence="3 20"/>
<evidence type="ECO:0000256" key="16">
    <source>
        <dbReference type="ARBA" id="ARBA00023148"/>
    </source>
</evidence>
<keyword evidence="13 20" id="KW-0720">Serine protease</keyword>
<proteinExistence type="inferred from homology"/>
<dbReference type="CDD" id="cd00108">
    <property type="entry name" value="KR"/>
    <property type="match status" value="5"/>
</dbReference>
<dbReference type="GO" id="GO:0004252">
    <property type="term" value="F:serine-type endopeptidase activity"/>
    <property type="evidence" value="ECO:0007669"/>
    <property type="project" value="UniProtKB-UniRule"/>
</dbReference>
<organism evidence="28 29">
    <name type="scientific">Alosa alosa</name>
    <name type="common">allis shad</name>
    <dbReference type="NCBI Taxonomy" id="278164"/>
    <lineage>
        <taxon>Eukaryota</taxon>
        <taxon>Metazoa</taxon>
        <taxon>Chordata</taxon>
        <taxon>Craniata</taxon>
        <taxon>Vertebrata</taxon>
        <taxon>Euteleostomi</taxon>
        <taxon>Actinopterygii</taxon>
        <taxon>Neopterygii</taxon>
        <taxon>Teleostei</taxon>
        <taxon>Clupei</taxon>
        <taxon>Clupeiformes</taxon>
        <taxon>Clupeoidei</taxon>
        <taxon>Clupeidae</taxon>
        <taxon>Alosa</taxon>
    </lineage>
</organism>
<evidence type="ECO:0000313" key="29">
    <source>
        <dbReference type="Proteomes" id="UP000823561"/>
    </source>
</evidence>
<dbReference type="FunFam" id="2.40.20.10:FF:000004">
    <property type="entry name" value="Hepatocyte growth factor"/>
    <property type="match status" value="1"/>
</dbReference>
<dbReference type="FunFam" id="2.40.10.10:FF:000003">
    <property type="entry name" value="Transmembrane serine protease 3"/>
    <property type="match status" value="1"/>
</dbReference>
<feature type="active site" description="Charge relay system" evidence="21">
    <location>
        <position position="760"/>
    </location>
</feature>
<dbReference type="PANTHER" id="PTHR24261:SF13">
    <property type="entry name" value="PLASMINOGEN"/>
    <property type="match status" value="1"/>
</dbReference>
<comment type="similarity">
    <text evidence="20">Belongs to the peptidase S1 family. Plasminogen subfamily.</text>
</comment>
<protein>
    <recommendedName>
        <fullName evidence="4 20">Plasminogen</fullName>
        <ecNumber evidence="3 20">3.4.21.7</ecNumber>
    </recommendedName>
</protein>
<evidence type="ECO:0000256" key="19">
    <source>
        <dbReference type="ARBA" id="ARBA00093290"/>
    </source>
</evidence>
<dbReference type="PROSITE" id="PS50240">
    <property type="entry name" value="TRYPSIN_DOM"/>
    <property type="match status" value="1"/>
</dbReference>
<evidence type="ECO:0000313" key="28">
    <source>
        <dbReference type="EMBL" id="KAG5277428.1"/>
    </source>
</evidence>
<evidence type="ECO:0000256" key="2">
    <source>
        <dbReference type="ARBA" id="ARBA00004613"/>
    </source>
</evidence>
<dbReference type="SUPFAM" id="SSF50494">
    <property type="entry name" value="Trypsin-like serine proteases"/>
    <property type="match status" value="1"/>
</dbReference>
<dbReference type="PROSITE" id="PS50948">
    <property type="entry name" value="PAN"/>
    <property type="match status" value="1"/>
</dbReference>
<evidence type="ECO:0000259" key="27">
    <source>
        <dbReference type="PROSITE" id="PS50948"/>
    </source>
</evidence>
<dbReference type="GO" id="GO:0007596">
    <property type="term" value="P:blood coagulation"/>
    <property type="evidence" value="ECO:0007669"/>
    <property type="project" value="UniProtKB-UniRule"/>
</dbReference>
<comment type="function">
    <text evidence="19">Plasmin dissolves the fibrin of blood clots and acts as a proteolytic factor in a variety of other processes including embryonic development, tissue remodeling, tumor invasion, and inflammation. In ovulation, weakens the walls of the Graafian follicle. It activates the urokinase-type plasminogen activator, collagenases and several complement zymogens, such as C1, C4 and C5. Cleavage of fibronectin and laminin leads to cell detachment and apoptosis. Also cleaves fibrin, thrombospondin and von Willebrand factor. Its role in tissue remodeling and tumor invasion may be modulated by CSPG4. Binds to cells.</text>
</comment>
<dbReference type="PANTHER" id="PTHR24261">
    <property type="entry name" value="PLASMINOGEN-RELATED"/>
    <property type="match status" value="1"/>
</dbReference>
<keyword evidence="16 20" id="KW-0797">Tissue remodeling</keyword>
<evidence type="ECO:0000256" key="22">
    <source>
        <dbReference type="PIRSR" id="PIRSR001150-2"/>
    </source>
</evidence>
<dbReference type="SUPFAM" id="SSF57414">
    <property type="entry name" value="Hairpin loop containing domain-like"/>
    <property type="match status" value="1"/>
</dbReference>
<feature type="domain" description="Kringle" evidence="25">
    <location>
        <begin position="186"/>
        <end position="264"/>
    </location>
</feature>
<feature type="domain" description="Peptidase S1" evidence="26">
    <location>
        <begin position="581"/>
        <end position="808"/>
    </location>
</feature>
<dbReference type="SMART" id="SM00020">
    <property type="entry name" value="Tryp_SPc"/>
    <property type="match status" value="1"/>
</dbReference>
<evidence type="ECO:0000256" key="11">
    <source>
        <dbReference type="ARBA" id="ARBA00022737"/>
    </source>
</evidence>
<dbReference type="SUPFAM" id="SSF57440">
    <property type="entry name" value="Kringle-like"/>
    <property type="match status" value="5"/>
</dbReference>
<dbReference type="PROSITE" id="PS00135">
    <property type="entry name" value="TRYPSIN_SER"/>
    <property type="match status" value="1"/>
</dbReference>
<evidence type="ECO:0000259" key="26">
    <source>
        <dbReference type="PROSITE" id="PS50240"/>
    </source>
</evidence>
<dbReference type="FunFam" id="2.40.20.10:FF:000011">
    <property type="entry name" value="Plasminogen"/>
    <property type="match status" value="2"/>
</dbReference>
<evidence type="ECO:0000256" key="15">
    <source>
        <dbReference type="ARBA" id="ARBA00023145"/>
    </source>
</evidence>
<feature type="disulfide bond" evidence="23">
    <location>
        <begin position="208"/>
        <end position="247"/>
    </location>
</feature>
<evidence type="ECO:0000256" key="14">
    <source>
        <dbReference type="ARBA" id="ARBA00023084"/>
    </source>
</evidence>
<feature type="disulfide bond" evidence="23">
    <location>
        <begin position="187"/>
        <end position="264"/>
    </location>
</feature>
<evidence type="ECO:0000256" key="21">
    <source>
        <dbReference type="PIRSR" id="PIRSR001150-1"/>
    </source>
</evidence>
<dbReference type="GO" id="GO:0042730">
    <property type="term" value="P:fibrinolysis"/>
    <property type="evidence" value="ECO:0007669"/>
    <property type="project" value="UniProtKB-UniRule"/>
</dbReference>
<dbReference type="GO" id="GO:0005615">
    <property type="term" value="C:extracellular space"/>
    <property type="evidence" value="ECO:0007669"/>
    <property type="project" value="TreeGrafter"/>
</dbReference>
<evidence type="ECO:0000256" key="18">
    <source>
        <dbReference type="ARBA" id="ARBA00023281"/>
    </source>
</evidence>